<dbReference type="PANTHER" id="PTHR42736">
    <property type="entry name" value="PROTEIN-GLUTAMINE GAMMA-GLUTAMYLTRANSFERASE"/>
    <property type="match status" value="1"/>
</dbReference>
<dbReference type="Gene3D" id="3.10.620.30">
    <property type="match status" value="1"/>
</dbReference>
<dbReference type="InterPro" id="IPR002931">
    <property type="entry name" value="Transglutaminase-like"/>
</dbReference>
<evidence type="ECO:0000313" key="4">
    <source>
        <dbReference type="Proteomes" id="UP000632125"/>
    </source>
</evidence>
<feature type="domain" description="Transglutaminase-like" evidence="2">
    <location>
        <begin position="499"/>
        <end position="569"/>
    </location>
</feature>
<keyword evidence="1" id="KW-0812">Transmembrane</keyword>
<proteinExistence type="predicted"/>
<feature type="transmembrane region" description="Helical" evidence="1">
    <location>
        <begin position="624"/>
        <end position="643"/>
    </location>
</feature>
<feature type="transmembrane region" description="Helical" evidence="1">
    <location>
        <begin position="165"/>
        <end position="184"/>
    </location>
</feature>
<dbReference type="RefSeq" id="WP_190867181.1">
    <property type="nucleotide sequence ID" value="NZ_JACXIY010000049.1"/>
</dbReference>
<feature type="transmembrane region" description="Helical" evidence="1">
    <location>
        <begin position="142"/>
        <end position="159"/>
    </location>
</feature>
<feature type="transmembrane region" description="Helical" evidence="1">
    <location>
        <begin position="204"/>
        <end position="223"/>
    </location>
</feature>
<feature type="transmembrane region" description="Helical" evidence="1">
    <location>
        <begin position="72"/>
        <end position="91"/>
    </location>
</feature>
<dbReference type="AlphaFoldDB" id="A0A927CVU3"/>
<sequence length="751" mass="85038">MKTQIQRKLQMGLLRDWYERFSITLTGLFLLQYVYWIQQEGEGWLPATVAVVEVTIVVTVVIEWILRLHQSLRWFIQLTALLLATGAMVINEPIRRDVSNLSEVSNYLRDIFIQFVPFVWFALAAWLITLIVIKLMQSKKNIMFMLVATVTAFAIRDSFSPIDLWMQTAAAIACGLFLLTIRHFTELNKSNPNGLQQLSKISPFIALSGALLLSFVVLTGIFAPDVRAVLTDPYTMWKNMQGNQSAISGNVEGGSISLGAVTMSGYSLDDSSLGGQLFFDETPVMTAATTLPSYWRGETRTIYTGNGWAESEADRRMLQTSVLPNTALTNDPITASTNLRTIEVTQTITMLEGAEEEYPVLFGAYAIDKLQGITNGGTDTDFSPLQWLPQVSELRWTDNGRQSYPDSYSITSQVPVFNESELRNSAAELPLEAGLDEYLVLPESLPNRVTELAIQVTETGTNHYDKAKLIERYLSSTYPYTNTPDLSKGQSPDFVDRFLFEIQEGYCDYYSTAMVVMARSIGIPARWVKGFTTGEASSEGVYTVRNSDAHSWVEIYFTGFGWIPFEPTASYELPVYMPDDASIAELIPEPPVEEEVNDEMETLPDMEIEEMRQASENDSLPRSLWWGIGIAFIAALLFLVWRFRLLWPTHRQLDMNQQAVSEFERFLQYAKRKGYIRVKHETAREVLQRWFDSDNQAGSEDLETILVIFEKAKYSGSSISGEELTSLSLRLQQLRQEMKGTLQRFRKGRTD</sequence>
<protein>
    <submittedName>
        <fullName evidence="3">Transglutaminase domain-containing protein</fullName>
    </submittedName>
</protein>
<feature type="transmembrane region" description="Helical" evidence="1">
    <location>
        <begin position="21"/>
        <end position="38"/>
    </location>
</feature>
<keyword evidence="4" id="KW-1185">Reference proteome</keyword>
<evidence type="ECO:0000256" key="1">
    <source>
        <dbReference type="SAM" id="Phobius"/>
    </source>
</evidence>
<keyword evidence="1" id="KW-0472">Membrane</keyword>
<dbReference type="InterPro" id="IPR038765">
    <property type="entry name" value="Papain-like_cys_pep_sf"/>
</dbReference>
<keyword evidence="1" id="KW-1133">Transmembrane helix</keyword>
<dbReference type="InterPro" id="IPR021878">
    <property type="entry name" value="TgpA_N"/>
</dbReference>
<dbReference type="EMBL" id="JACXIY010000049">
    <property type="protein sequence ID" value="MBD2872470.1"/>
    <property type="molecule type" value="Genomic_DNA"/>
</dbReference>
<dbReference type="SMART" id="SM00460">
    <property type="entry name" value="TGc"/>
    <property type="match status" value="1"/>
</dbReference>
<feature type="transmembrane region" description="Helical" evidence="1">
    <location>
        <begin position="44"/>
        <end position="65"/>
    </location>
</feature>
<organism evidence="3 4">
    <name type="scientific">Paenibacillus arenilitoris</name>
    <dbReference type="NCBI Taxonomy" id="2772299"/>
    <lineage>
        <taxon>Bacteria</taxon>
        <taxon>Bacillati</taxon>
        <taxon>Bacillota</taxon>
        <taxon>Bacilli</taxon>
        <taxon>Bacillales</taxon>
        <taxon>Paenibacillaceae</taxon>
        <taxon>Paenibacillus</taxon>
    </lineage>
</organism>
<evidence type="ECO:0000313" key="3">
    <source>
        <dbReference type="EMBL" id="MBD2872470.1"/>
    </source>
</evidence>
<dbReference type="PANTHER" id="PTHR42736:SF1">
    <property type="entry name" value="PROTEIN-GLUTAMINE GAMMA-GLUTAMYLTRANSFERASE"/>
    <property type="match status" value="1"/>
</dbReference>
<accession>A0A927CVU3</accession>
<comment type="caution">
    <text evidence="3">The sequence shown here is derived from an EMBL/GenBank/DDBJ whole genome shotgun (WGS) entry which is preliminary data.</text>
</comment>
<reference evidence="3" key="1">
    <citation type="submission" date="2020-09" db="EMBL/GenBank/DDBJ databases">
        <title>A novel bacterium of genus Paenibacillus, isolated from South China Sea.</title>
        <authorList>
            <person name="Huang H."/>
            <person name="Mo K."/>
            <person name="Hu Y."/>
        </authorList>
    </citation>
    <scope>NUCLEOTIDE SEQUENCE</scope>
    <source>
        <strain evidence="3">IB182493</strain>
    </source>
</reference>
<feature type="transmembrane region" description="Helical" evidence="1">
    <location>
        <begin position="111"/>
        <end position="133"/>
    </location>
</feature>
<evidence type="ECO:0000259" key="2">
    <source>
        <dbReference type="SMART" id="SM00460"/>
    </source>
</evidence>
<gene>
    <name evidence="3" type="ORF">IDH41_28215</name>
</gene>
<name>A0A927CVU3_9BACL</name>
<dbReference type="Pfam" id="PF01841">
    <property type="entry name" value="Transglut_core"/>
    <property type="match status" value="1"/>
</dbReference>
<dbReference type="InterPro" id="IPR052901">
    <property type="entry name" value="Bact_TGase-like"/>
</dbReference>
<dbReference type="Proteomes" id="UP000632125">
    <property type="component" value="Unassembled WGS sequence"/>
</dbReference>
<dbReference type="SUPFAM" id="SSF54001">
    <property type="entry name" value="Cysteine proteinases"/>
    <property type="match status" value="1"/>
</dbReference>
<dbReference type="Pfam" id="PF11992">
    <property type="entry name" value="TgpA_N"/>
    <property type="match status" value="1"/>
</dbReference>